<sequence length="291" mass="32616">MNRKGFWIALFLMPTILIFLLIYAVPVFTVVFTSFFDYRGFSGRMTFIGLINYIQLFTSDSSFKKALGNTLIWILLQSTVHVAIGTILALILAKKRFGWKFVRTSYMIPNIISASALGVIFLNVFNPTYGIVNSIIKIFGNKNINTNWFFDYNTAFFTVTITWLIYAGLITILVLAEIMSIPESVFEAAKIDGASDFKINIYIILPMLRNILATCVILAATSMLKEFELIFLTTKGGPADLTLNLPLYLYKTALIENNFGYANTIGTVLIIMGVITIALVTKLFKFGESDV</sequence>
<accession>A0A1T4XNH6</accession>
<evidence type="ECO:0000256" key="6">
    <source>
        <dbReference type="ARBA" id="ARBA00023136"/>
    </source>
</evidence>
<evidence type="ECO:0000256" key="3">
    <source>
        <dbReference type="ARBA" id="ARBA00022475"/>
    </source>
</evidence>
<dbReference type="PANTHER" id="PTHR43227">
    <property type="entry name" value="BLL4140 PROTEIN"/>
    <property type="match status" value="1"/>
</dbReference>
<dbReference type="OrthoDB" id="152280at2"/>
<keyword evidence="4 7" id="KW-0812">Transmembrane</keyword>
<feature type="transmembrane region" description="Helical" evidence="7">
    <location>
        <begin position="259"/>
        <end position="280"/>
    </location>
</feature>
<dbReference type="InterPro" id="IPR035906">
    <property type="entry name" value="MetI-like_sf"/>
</dbReference>
<evidence type="ECO:0000259" key="8">
    <source>
        <dbReference type="PROSITE" id="PS50928"/>
    </source>
</evidence>
<keyword evidence="6 7" id="KW-0472">Membrane</keyword>
<evidence type="ECO:0000256" key="5">
    <source>
        <dbReference type="ARBA" id="ARBA00022989"/>
    </source>
</evidence>
<dbReference type="PANTHER" id="PTHR43227:SF11">
    <property type="entry name" value="BLL4140 PROTEIN"/>
    <property type="match status" value="1"/>
</dbReference>
<proteinExistence type="inferred from homology"/>
<dbReference type="STRING" id="1147123.SAMN05443428_1113"/>
<keyword evidence="5 7" id="KW-1133">Transmembrane helix</keyword>
<dbReference type="Gene3D" id="1.10.3720.10">
    <property type="entry name" value="MetI-like"/>
    <property type="match status" value="1"/>
</dbReference>
<keyword evidence="2 7" id="KW-0813">Transport</keyword>
<evidence type="ECO:0000313" key="10">
    <source>
        <dbReference type="Proteomes" id="UP000190105"/>
    </source>
</evidence>
<name>A0A1T4XNH6_9CLOT</name>
<feature type="transmembrane region" description="Helical" evidence="7">
    <location>
        <begin position="155"/>
        <end position="178"/>
    </location>
</feature>
<feature type="transmembrane region" description="Helical" evidence="7">
    <location>
        <begin position="6"/>
        <end position="29"/>
    </location>
</feature>
<dbReference type="RefSeq" id="WP_078696655.1">
    <property type="nucleotide sequence ID" value="NZ_FUYH01000011.1"/>
</dbReference>
<reference evidence="10" key="1">
    <citation type="submission" date="2017-02" db="EMBL/GenBank/DDBJ databases">
        <authorList>
            <person name="Varghese N."/>
            <person name="Submissions S."/>
        </authorList>
    </citation>
    <scope>NUCLEOTIDE SEQUENCE [LARGE SCALE GENOMIC DNA]</scope>
    <source>
        <strain evidence="10">USBA 833</strain>
    </source>
</reference>
<keyword evidence="3" id="KW-1003">Cell membrane</keyword>
<dbReference type="Pfam" id="PF00528">
    <property type="entry name" value="BPD_transp_1"/>
    <property type="match status" value="1"/>
</dbReference>
<dbReference type="InterPro" id="IPR050809">
    <property type="entry name" value="UgpAE/MalFG_permease"/>
</dbReference>
<comment type="subcellular location">
    <subcellularLocation>
        <location evidence="1 7">Cell membrane</location>
        <topology evidence="1 7">Multi-pass membrane protein</topology>
    </subcellularLocation>
</comment>
<dbReference type="InterPro" id="IPR000515">
    <property type="entry name" value="MetI-like"/>
</dbReference>
<dbReference type="CDD" id="cd06261">
    <property type="entry name" value="TM_PBP2"/>
    <property type="match status" value="1"/>
</dbReference>
<dbReference type="SUPFAM" id="SSF161098">
    <property type="entry name" value="MetI-like"/>
    <property type="match status" value="1"/>
</dbReference>
<evidence type="ECO:0000256" key="7">
    <source>
        <dbReference type="RuleBase" id="RU363032"/>
    </source>
</evidence>
<comment type="similarity">
    <text evidence="7">Belongs to the binding-protein-dependent transport system permease family.</text>
</comment>
<evidence type="ECO:0000313" key="9">
    <source>
        <dbReference type="EMBL" id="SKA91140.1"/>
    </source>
</evidence>
<organism evidence="9 10">
    <name type="scientific">Caloramator quimbayensis</name>
    <dbReference type="NCBI Taxonomy" id="1147123"/>
    <lineage>
        <taxon>Bacteria</taxon>
        <taxon>Bacillati</taxon>
        <taxon>Bacillota</taxon>
        <taxon>Clostridia</taxon>
        <taxon>Eubacteriales</taxon>
        <taxon>Clostridiaceae</taxon>
        <taxon>Caloramator</taxon>
    </lineage>
</organism>
<evidence type="ECO:0000256" key="2">
    <source>
        <dbReference type="ARBA" id="ARBA00022448"/>
    </source>
</evidence>
<evidence type="ECO:0000256" key="1">
    <source>
        <dbReference type="ARBA" id="ARBA00004651"/>
    </source>
</evidence>
<dbReference type="Proteomes" id="UP000190105">
    <property type="component" value="Unassembled WGS sequence"/>
</dbReference>
<dbReference type="PROSITE" id="PS50928">
    <property type="entry name" value="ABC_TM1"/>
    <property type="match status" value="1"/>
</dbReference>
<feature type="transmembrane region" description="Helical" evidence="7">
    <location>
        <begin position="105"/>
        <end position="125"/>
    </location>
</feature>
<dbReference type="EMBL" id="FUYH01000011">
    <property type="protein sequence ID" value="SKA91140.1"/>
    <property type="molecule type" value="Genomic_DNA"/>
</dbReference>
<dbReference type="GO" id="GO:0005886">
    <property type="term" value="C:plasma membrane"/>
    <property type="evidence" value="ECO:0007669"/>
    <property type="project" value="UniProtKB-SubCell"/>
</dbReference>
<evidence type="ECO:0000256" key="4">
    <source>
        <dbReference type="ARBA" id="ARBA00022692"/>
    </source>
</evidence>
<gene>
    <name evidence="9" type="ORF">SAMN05443428_1113</name>
</gene>
<dbReference type="GO" id="GO:0055085">
    <property type="term" value="P:transmembrane transport"/>
    <property type="evidence" value="ECO:0007669"/>
    <property type="project" value="InterPro"/>
</dbReference>
<dbReference type="AlphaFoldDB" id="A0A1T4XNH6"/>
<protein>
    <submittedName>
        <fullName evidence="9">Carbohydrate ABC transporter membrane protein 1, CUT1 family</fullName>
    </submittedName>
</protein>
<feature type="transmembrane region" description="Helical" evidence="7">
    <location>
        <begin position="70"/>
        <end position="93"/>
    </location>
</feature>
<feature type="domain" description="ABC transmembrane type-1" evidence="8">
    <location>
        <begin position="67"/>
        <end position="280"/>
    </location>
</feature>
<feature type="transmembrane region" description="Helical" evidence="7">
    <location>
        <begin position="199"/>
        <end position="224"/>
    </location>
</feature>
<keyword evidence="10" id="KW-1185">Reference proteome</keyword>